<organism evidence="1 2">
    <name type="scientific">Paenibacillus chartarius</name>
    <dbReference type="NCBI Taxonomy" id="747481"/>
    <lineage>
        <taxon>Bacteria</taxon>
        <taxon>Bacillati</taxon>
        <taxon>Bacillota</taxon>
        <taxon>Bacilli</taxon>
        <taxon>Bacillales</taxon>
        <taxon>Paenibacillaceae</taxon>
        <taxon>Paenibacillus</taxon>
    </lineage>
</organism>
<keyword evidence="2" id="KW-1185">Reference proteome</keyword>
<evidence type="ECO:0000313" key="1">
    <source>
        <dbReference type="EMBL" id="MFC0213487.1"/>
    </source>
</evidence>
<accession>A0ABV6DLJ1</accession>
<evidence type="ECO:0000313" key="2">
    <source>
        <dbReference type="Proteomes" id="UP001589776"/>
    </source>
</evidence>
<gene>
    <name evidence="1" type="ORF">ACFFK0_13645</name>
</gene>
<comment type="caution">
    <text evidence="1">The sequence shown here is derived from an EMBL/GenBank/DDBJ whole genome shotgun (WGS) entry which is preliminary data.</text>
</comment>
<dbReference type="Proteomes" id="UP001589776">
    <property type="component" value="Unassembled WGS sequence"/>
</dbReference>
<sequence length="203" mass="23171">MMNLQPAQSGRTASSLDYSQALEHALRLLPIPEGYTLRHARPRKQNGAGVWVFRYEKSSEDNLGWGGEHYSFVVAMDAPAILGFTWMDRRFTAGALPSPEMTREAARDFLNKLEPGLFDRLQNLWIDRHDETIRIHDGLSQAGASLVISGMKYKCYRQEHDDYAWVIVGPDGQVITFEQGILWDNGRVTEKWLHDSWASAFEE</sequence>
<dbReference type="EMBL" id="JBHLWN010000051">
    <property type="protein sequence ID" value="MFC0213487.1"/>
    <property type="molecule type" value="Genomic_DNA"/>
</dbReference>
<protein>
    <submittedName>
        <fullName evidence="1">Uncharacterized protein</fullName>
    </submittedName>
</protein>
<name>A0ABV6DLJ1_9BACL</name>
<reference evidence="1 2" key="1">
    <citation type="submission" date="2024-09" db="EMBL/GenBank/DDBJ databases">
        <authorList>
            <person name="Sun Q."/>
            <person name="Mori K."/>
        </authorList>
    </citation>
    <scope>NUCLEOTIDE SEQUENCE [LARGE SCALE GENOMIC DNA]</scope>
    <source>
        <strain evidence="1 2">CCM 7759</strain>
    </source>
</reference>
<dbReference type="RefSeq" id="WP_377470802.1">
    <property type="nucleotide sequence ID" value="NZ_JBHLWN010000051.1"/>
</dbReference>
<proteinExistence type="predicted"/>